<reference evidence="2 3" key="1">
    <citation type="journal article" date="2019" name="Mol. Ecol. Resour.">
        <title>Improving Illumina assemblies with Hi-C and long reads: an example with the North African dromedary.</title>
        <authorList>
            <person name="Elbers J.P."/>
            <person name="Rogers M.F."/>
            <person name="Perelman P.L."/>
            <person name="Proskuryakova A.A."/>
            <person name="Serdyukova N.A."/>
            <person name="Johnson W.E."/>
            <person name="Horin P."/>
            <person name="Corander J."/>
            <person name="Murphy D."/>
            <person name="Burger P.A."/>
        </authorList>
    </citation>
    <scope>NUCLEOTIDE SEQUENCE [LARGE SCALE GENOMIC DNA]</scope>
    <source>
        <strain evidence="2">Drom800</strain>
        <tissue evidence="2">Blood</tissue>
    </source>
</reference>
<sequence>MASQECPITSKAETDDEENEETDEEEEEEEEEAGKDGDKSPMSPLQISTEKNLEPNKGISRSSGEQQNKRLAVSPSSLSEEPPALSSTDAESSGEHLEELPLGREPYVSAL</sequence>
<dbReference type="AlphaFoldDB" id="A0A5N4C4R0"/>
<gene>
    <name evidence="2" type="ORF">Cadr_000027023</name>
</gene>
<proteinExistence type="predicted"/>
<comment type="caution">
    <text evidence="2">The sequence shown here is derived from an EMBL/GenBank/DDBJ whole genome shotgun (WGS) entry which is preliminary data.</text>
</comment>
<evidence type="ECO:0000313" key="3">
    <source>
        <dbReference type="Proteomes" id="UP000299084"/>
    </source>
</evidence>
<protein>
    <submittedName>
        <fullName evidence="2">Death domain-associated protein 6</fullName>
    </submittedName>
</protein>
<evidence type="ECO:0000313" key="2">
    <source>
        <dbReference type="EMBL" id="KAB1253905.1"/>
    </source>
</evidence>
<feature type="compositionally biased region" description="Basic and acidic residues" evidence="1">
    <location>
        <begin position="93"/>
        <end position="102"/>
    </location>
</feature>
<organism evidence="2 3">
    <name type="scientific">Camelus dromedarius</name>
    <name type="common">Dromedary</name>
    <name type="synonym">Arabian camel</name>
    <dbReference type="NCBI Taxonomy" id="9838"/>
    <lineage>
        <taxon>Eukaryota</taxon>
        <taxon>Metazoa</taxon>
        <taxon>Chordata</taxon>
        <taxon>Craniata</taxon>
        <taxon>Vertebrata</taxon>
        <taxon>Euteleostomi</taxon>
        <taxon>Mammalia</taxon>
        <taxon>Eutheria</taxon>
        <taxon>Laurasiatheria</taxon>
        <taxon>Artiodactyla</taxon>
        <taxon>Tylopoda</taxon>
        <taxon>Camelidae</taxon>
        <taxon>Camelus</taxon>
    </lineage>
</organism>
<name>A0A5N4C4R0_CAMDR</name>
<dbReference type="Proteomes" id="UP000299084">
    <property type="component" value="Unassembled WGS sequence"/>
</dbReference>
<feature type="region of interest" description="Disordered" evidence="1">
    <location>
        <begin position="1"/>
        <end position="111"/>
    </location>
</feature>
<evidence type="ECO:0000256" key="1">
    <source>
        <dbReference type="SAM" id="MobiDB-lite"/>
    </source>
</evidence>
<feature type="compositionally biased region" description="Low complexity" evidence="1">
    <location>
        <begin position="71"/>
        <end position="87"/>
    </location>
</feature>
<accession>A0A5N4C4R0</accession>
<keyword evidence="3" id="KW-1185">Reference proteome</keyword>
<dbReference type="EMBL" id="JWIN03000035">
    <property type="protein sequence ID" value="KAB1253905.1"/>
    <property type="molecule type" value="Genomic_DNA"/>
</dbReference>
<feature type="compositionally biased region" description="Acidic residues" evidence="1">
    <location>
        <begin position="14"/>
        <end position="33"/>
    </location>
</feature>